<organism evidence="3 4">
    <name type="scientific">Cyanobacterium aponinum 0216</name>
    <dbReference type="NCBI Taxonomy" id="2676140"/>
    <lineage>
        <taxon>Bacteria</taxon>
        <taxon>Bacillati</taxon>
        <taxon>Cyanobacteriota</taxon>
        <taxon>Cyanophyceae</taxon>
        <taxon>Oscillatoriophycideae</taxon>
        <taxon>Chroococcales</taxon>
        <taxon>Geminocystaceae</taxon>
        <taxon>Cyanobacterium</taxon>
    </lineage>
</organism>
<evidence type="ECO:0000256" key="2">
    <source>
        <dbReference type="ARBA" id="ARBA00022738"/>
    </source>
</evidence>
<dbReference type="GO" id="GO:0016491">
    <property type="term" value="F:oxidoreductase activity"/>
    <property type="evidence" value="ECO:0007669"/>
    <property type="project" value="TreeGrafter"/>
</dbReference>
<evidence type="ECO:0000313" key="3">
    <source>
        <dbReference type="EMBL" id="MTF39966.1"/>
    </source>
</evidence>
<comment type="caution">
    <text evidence="3">The sequence shown here is derived from an EMBL/GenBank/DDBJ whole genome shotgun (WGS) entry which is preliminary data.</text>
</comment>
<dbReference type="GO" id="GO:0030089">
    <property type="term" value="C:phycobilisome"/>
    <property type="evidence" value="ECO:0007669"/>
    <property type="project" value="UniProtKB-KW"/>
</dbReference>
<dbReference type="SUPFAM" id="SSF48371">
    <property type="entry name" value="ARM repeat"/>
    <property type="match status" value="1"/>
</dbReference>
<dbReference type="Gene3D" id="1.25.10.10">
    <property type="entry name" value="Leucine-rich Repeat Variant"/>
    <property type="match status" value="1"/>
</dbReference>
<keyword evidence="2" id="KW-0605">Phycobilisome</keyword>
<gene>
    <name evidence="3" type="ORF">GGC33_13660</name>
</gene>
<protein>
    <submittedName>
        <fullName evidence="3">PBS lyase</fullName>
    </submittedName>
</protein>
<dbReference type="Pfam" id="PF13646">
    <property type="entry name" value="HEAT_2"/>
    <property type="match status" value="1"/>
</dbReference>
<dbReference type="InterPro" id="IPR011989">
    <property type="entry name" value="ARM-like"/>
</dbReference>
<keyword evidence="3" id="KW-0456">Lyase</keyword>
<dbReference type="GO" id="GO:0016829">
    <property type="term" value="F:lyase activity"/>
    <property type="evidence" value="ECO:0007669"/>
    <property type="project" value="UniProtKB-KW"/>
</dbReference>
<dbReference type="RefSeq" id="WP_155084332.1">
    <property type="nucleotide sequence ID" value="NZ_WMIA01000020.1"/>
</dbReference>
<dbReference type="AlphaFoldDB" id="A0A844H1A5"/>
<evidence type="ECO:0000256" key="1">
    <source>
        <dbReference type="ARBA" id="ARBA00022549"/>
    </source>
</evidence>
<accession>A0A844H1A5</accession>
<sequence length="396" mass="44306">MSQTLESLTLETETGKINHYDISYILGSYDSISLETAIEILARGNFEAKWVVSKVLVRYGEKVIPLLKEIILDESADVELRCSALRIVQQIKSPQVIFVISELFSLTQSEELIALAIETLASQGKECVDFLSNLLNQEEYRIFATKALAQIPHTSIIAPLLSVTKDENSEVRLYSITALKNFDRASILKVMIEALEDNSSSVRKEALIGIGLRLKKTQEIPLISIIAPLLNDLNLGVAQQAAITLSKCSHPLAVNFLEKSLISPYTPIPLKITIIKSLAWIETEKSIQSLGNYLILADHLLTLEIIKVLGRVTNSKITQDAIALRHLVIAILNNFYENIPPSKNTPEILQSLCYSWKQLKAKSALKYVQEITENSKKYFNSLEAEKILFHLKSLES</sequence>
<name>A0A844H1A5_9CHRO</name>
<dbReference type="PANTHER" id="PTHR12697">
    <property type="entry name" value="PBS LYASE HEAT-LIKE PROTEIN"/>
    <property type="match status" value="1"/>
</dbReference>
<proteinExistence type="predicted"/>
<dbReference type="EMBL" id="WMIA01000020">
    <property type="protein sequence ID" value="MTF39966.1"/>
    <property type="molecule type" value="Genomic_DNA"/>
</dbReference>
<dbReference type="InterPro" id="IPR016024">
    <property type="entry name" value="ARM-type_fold"/>
</dbReference>
<keyword evidence="1" id="KW-0042">Antenna complex</keyword>
<reference evidence="3 4" key="1">
    <citation type="submission" date="2019-11" db="EMBL/GenBank/DDBJ databases">
        <title>Isolation of a new High Light Tolerant Cyanobacteria.</title>
        <authorList>
            <person name="Dobson Z."/>
            <person name="Vaughn N."/>
            <person name="Vaughn M."/>
            <person name="Fromme P."/>
            <person name="Mazor Y."/>
        </authorList>
    </citation>
    <scope>NUCLEOTIDE SEQUENCE [LARGE SCALE GENOMIC DNA]</scope>
    <source>
        <strain evidence="3 4">0216</strain>
    </source>
</reference>
<evidence type="ECO:0000313" key="4">
    <source>
        <dbReference type="Proteomes" id="UP000437131"/>
    </source>
</evidence>
<dbReference type="PANTHER" id="PTHR12697:SF5">
    <property type="entry name" value="DEOXYHYPUSINE HYDROXYLASE"/>
    <property type="match status" value="1"/>
</dbReference>
<dbReference type="Proteomes" id="UP000437131">
    <property type="component" value="Unassembled WGS sequence"/>
</dbReference>